<dbReference type="InterPro" id="IPR040265">
    <property type="entry name" value="CHUP1/IPGA1-like"/>
</dbReference>
<evidence type="ECO:0000313" key="4">
    <source>
        <dbReference type="Proteomes" id="UP000811246"/>
    </source>
</evidence>
<dbReference type="PANTHER" id="PTHR31342">
    <property type="entry name" value="PROTEIN CHUP1, CHLOROPLASTIC"/>
    <property type="match status" value="1"/>
</dbReference>
<evidence type="ECO:0000256" key="2">
    <source>
        <dbReference type="SAM" id="MobiDB-lite"/>
    </source>
</evidence>
<organism evidence="3 4">
    <name type="scientific">Carya illinoinensis</name>
    <name type="common">Pecan</name>
    <dbReference type="NCBI Taxonomy" id="32201"/>
    <lineage>
        <taxon>Eukaryota</taxon>
        <taxon>Viridiplantae</taxon>
        <taxon>Streptophyta</taxon>
        <taxon>Embryophyta</taxon>
        <taxon>Tracheophyta</taxon>
        <taxon>Spermatophyta</taxon>
        <taxon>Magnoliopsida</taxon>
        <taxon>eudicotyledons</taxon>
        <taxon>Gunneridae</taxon>
        <taxon>Pentapetalae</taxon>
        <taxon>rosids</taxon>
        <taxon>fabids</taxon>
        <taxon>Fagales</taxon>
        <taxon>Juglandaceae</taxon>
        <taxon>Carya</taxon>
    </lineage>
</organism>
<dbReference type="PANTHER" id="PTHR31342:SF62">
    <property type="entry name" value="HYDROXYPROLINE-RICH GLYCOPROTEIN FAMILY PROTEIN"/>
    <property type="match status" value="1"/>
</dbReference>
<dbReference type="EMBL" id="CM031825">
    <property type="protein sequence ID" value="KAG6731188.1"/>
    <property type="molecule type" value="Genomic_DNA"/>
</dbReference>
<comment type="caution">
    <text evidence="3">The sequence shown here is derived from an EMBL/GenBank/DDBJ whole genome shotgun (WGS) entry which is preliminary data.</text>
</comment>
<proteinExistence type="predicted"/>
<evidence type="ECO:0000313" key="3">
    <source>
        <dbReference type="EMBL" id="KAG6731188.1"/>
    </source>
</evidence>
<sequence>MTKLKRSTKMSNLFQNLKRSVEGSSKDANSTNGRKVPIGTRQQTEGSTGWKEGLGASLAELKKRSPYFHQVEEDVRKNQKSIIELKIAINSFQAKDMVKLLKFQTSVESFLEGLTDETQVLAKFEDFPAKKLEALRTAAALYSKLDTIECNLKRLEIVAPLNKLFVKVEGYFNKFKKELDAIERTKDEESTKFKRYDIHFDFNILTRIKELMVDISSSCLELVLKTKEAKAAKDNGETLSKTATQKKENAKMLWRAFQLAYRVYIFAGGQDDRANKLAEEVAHEITADSQQR</sequence>
<accession>A0A922FZA7</accession>
<feature type="region of interest" description="Disordered" evidence="2">
    <location>
        <begin position="19"/>
        <end position="50"/>
    </location>
</feature>
<protein>
    <submittedName>
        <fullName evidence="3">Uncharacterized protein</fullName>
    </submittedName>
</protein>
<dbReference type="Proteomes" id="UP000811246">
    <property type="component" value="Chromosome 1"/>
</dbReference>
<gene>
    <name evidence="3" type="ORF">I3842_01G117400</name>
</gene>
<dbReference type="AlphaFoldDB" id="A0A922FZA7"/>
<keyword evidence="1" id="KW-0175">Coiled coil</keyword>
<reference evidence="3" key="1">
    <citation type="submission" date="2021-01" db="EMBL/GenBank/DDBJ databases">
        <authorList>
            <person name="Lovell J.T."/>
            <person name="Bentley N."/>
            <person name="Bhattarai G."/>
            <person name="Jenkins J.W."/>
            <person name="Sreedasyam A."/>
            <person name="Alarcon Y."/>
            <person name="Bock C."/>
            <person name="Boston L."/>
            <person name="Carlson J."/>
            <person name="Cervantes K."/>
            <person name="Clermont K."/>
            <person name="Krom N."/>
            <person name="Kubenka K."/>
            <person name="Mamidi S."/>
            <person name="Mattison C."/>
            <person name="Monteros M."/>
            <person name="Pisani C."/>
            <person name="Plott C."/>
            <person name="Rajasekar S."/>
            <person name="Rhein H.S."/>
            <person name="Rohla C."/>
            <person name="Song M."/>
            <person name="Hilaire R.S."/>
            <person name="Shu S."/>
            <person name="Wells L."/>
            <person name="Wang X."/>
            <person name="Webber J."/>
            <person name="Heerema R.J."/>
            <person name="Klein P."/>
            <person name="Conner P."/>
            <person name="Grauke L."/>
            <person name="Grimwood J."/>
            <person name="Schmutz J."/>
            <person name="Randall J.J."/>
        </authorList>
    </citation>
    <scope>NUCLEOTIDE SEQUENCE</scope>
    <source>
        <tissue evidence="3">Leaf</tissue>
    </source>
</reference>
<evidence type="ECO:0000256" key="1">
    <source>
        <dbReference type="ARBA" id="ARBA00023054"/>
    </source>
</evidence>
<name>A0A922FZA7_CARIL</name>